<dbReference type="EMBL" id="AHAT01018396">
    <property type="status" value="NOT_ANNOTATED_CDS"/>
    <property type="molecule type" value="Genomic_DNA"/>
</dbReference>
<dbReference type="FunCoup" id="W5MH06">
    <property type="interactions" value="1"/>
</dbReference>
<dbReference type="InParanoid" id="W5MH06"/>
<protein>
    <submittedName>
        <fullName evidence="6">Cerebellin 20</fullName>
    </submittedName>
</protein>
<evidence type="ECO:0000256" key="3">
    <source>
        <dbReference type="ARBA" id="ARBA00022530"/>
    </source>
</evidence>
<evidence type="ECO:0000313" key="6">
    <source>
        <dbReference type="Ensembl" id="ENSLOCP00000007665.1"/>
    </source>
</evidence>
<evidence type="ECO:0000313" key="7">
    <source>
        <dbReference type="Proteomes" id="UP000018468"/>
    </source>
</evidence>
<dbReference type="RefSeq" id="XP_015193201.1">
    <property type="nucleotide sequence ID" value="XM_015337715.2"/>
</dbReference>
<dbReference type="OMA" id="MAYNMAT"/>
<dbReference type="Ensembl" id="ENSLOCT00000007674.1">
    <property type="protein sequence ID" value="ENSLOCP00000007665.1"/>
    <property type="gene ID" value="ENSLOCG00000006352.1"/>
</dbReference>
<keyword evidence="4" id="KW-0732">Signal</keyword>
<dbReference type="Bgee" id="ENSLOCG00000006352">
    <property type="expression patterns" value="Expressed in zone of skin and 2 other cell types or tissues"/>
</dbReference>
<dbReference type="InterPro" id="IPR008983">
    <property type="entry name" value="Tumour_necrosis_fac-like_dom"/>
</dbReference>
<reference evidence="6" key="3">
    <citation type="submission" date="2025-09" db="UniProtKB">
        <authorList>
            <consortium name="Ensembl"/>
        </authorList>
    </citation>
    <scope>IDENTIFICATION</scope>
</reference>
<dbReference type="PRINTS" id="PR00007">
    <property type="entry name" value="COMPLEMNTC1Q"/>
</dbReference>
<dbReference type="GO" id="GO:0045202">
    <property type="term" value="C:synapse"/>
    <property type="evidence" value="ECO:0000318"/>
    <property type="project" value="GO_Central"/>
</dbReference>
<dbReference type="KEGG" id="loc:107075689"/>
<keyword evidence="7" id="KW-1185">Reference proteome</keyword>
<organism evidence="6 7">
    <name type="scientific">Lepisosteus oculatus</name>
    <name type="common">Spotted gar</name>
    <dbReference type="NCBI Taxonomy" id="7918"/>
    <lineage>
        <taxon>Eukaryota</taxon>
        <taxon>Metazoa</taxon>
        <taxon>Chordata</taxon>
        <taxon>Craniata</taxon>
        <taxon>Vertebrata</taxon>
        <taxon>Euteleostomi</taxon>
        <taxon>Actinopterygii</taxon>
        <taxon>Neopterygii</taxon>
        <taxon>Holostei</taxon>
        <taxon>Semionotiformes</taxon>
        <taxon>Lepisosteidae</taxon>
        <taxon>Lepisosteus</taxon>
    </lineage>
</organism>
<dbReference type="OrthoDB" id="6080680at2759"/>
<dbReference type="HOGENOM" id="CLU_001074_8_1_1"/>
<dbReference type="Pfam" id="PF00386">
    <property type="entry name" value="C1q"/>
    <property type="match status" value="1"/>
</dbReference>
<evidence type="ECO:0000256" key="4">
    <source>
        <dbReference type="SAM" id="SignalP"/>
    </source>
</evidence>
<dbReference type="CTD" id="100002173"/>
<dbReference type="InterPro" id="IPR001073">
    <property type="entry name" value="C1q_dom"/>
</dbReference>
<reference evidence="7" key="1">
    <citation type="submission" date="2011-12" db="EMBL/GenBank/DDBJ databases">
        <title>The Draft Genome of Lepisosteus oculatus.</title>
        <authorList>
            <consortium name="The Broad Institute Genome Assembly &amp; Analysis Group"/>
            <consortium name="Computational R&amp;D Group"/>
            <consortium name="and Sequencing Platform"/>
            <person name="Di Palma F."/>
            <person name="Alfoldi J."/>
            <person name="Johnson J."/>
            <person name="Berlin A."/>
            <person name="Gnerre S."/>
            <person name="Jaffe D."/>
            <person name="MacCallum I."/>
            <person name="Young S."/>
            <person name="Walker B.J."/>
            <person name="Lander E.S."/>
            <person name="Lindblad-Toh K."/>
        </authorList>
    </citation>
    <scope>NUCLEOTIDE SEQUENCE [LARGE SCALE GENOMIC DNA]</scope>
</reference>
<reference evidence="6" key="2">
    <citation type="submission" date="2025-08" db="UniProtKB">
        <authorList>
            <consortium name="Ensembl"/>
        </authorList>
    </citation>
    <scope>IDENTIFICATION</scope>
</reference>
<dbReference type="Gene3D" id="2.60.120.40">
    <property type="match status" value="1"/>
</dbReference>
<sequence length="231" mass="24742">MRGTLLMSFLCALLSPALQTDYSWTGTGTEGSNPDKQTAPENICLTDAASCGCCVMEKQMWRLEHYFNLTLLELKKGLDQAQASLNIIKASRSAFSVALTDTRRCLGPERDEVTVIYQSVFINLGGAYSTRTGVFTAPQPGVYSLALTVYSDAGSPSALLAACATLTRNGQPLAALSEKNNQDQEDSATVVLAAKLAAGDTVAVRLQPGCFLCDDQSHYNTFSGFLLFPTS</sequence>
<dbReference type="SUPFAM" id="SSF49842">
    <property type="entry name" value="TNF-like"/>
    <property type="match status" value="1"/>
</dbReference>
<dbReference type="GO" id="GO:0005581">
    <property type="term" value="C:collagen trimer"/>
    <property type="evidence" value="ECO:0007669"/>
    <property type="project" value="UniProtKB-KW"/>
</dbReference>
<evidence type="ECO:0000256" key="2">
    <source>
        <dbReference type="ARBA" id="ARBA00022525"/>
    </source>
</evidence>
<proteinExistence type="predicted"/>
<feature type="domain" description="C1q" evidence="5">
    <location>
        <begin position="88"/>
        <end position="231"/>
    </location>
</feature>
<keyword evidence="2" id="KW-0964">Secreted</keyword>
<comment type="subcellular location">
    <subcellularLocation>
        <location evidence="1">Secreted</location>
        <location evidence="1">Extracellular space</location>
        <location evidence="1">Extracellular matrix</location>
    </subcellularLocation>
</comment>
<dbReference type="Proteomes" id="UP000018468">
    <property type="component" value="Linkage group LG26"/>
</dbReference>
<accession>W5MH06</accession>
<dbReference type="SMART" id="SM00110">
    <property type="entry name" value="C1Q"/>
    <property type="match status" value="1"/>
</dbReference>
<dbReference type="PANTHER" id="PTHR15427">
    <property type="entry name" value="EMILIN ELASTIN MICROFIBRIL INTERFACE-LOCATED PROTEIN ELASTIN MICROFIBRIL INTERFACER"/>
    <property type="match status" value="1"/>
</dbReference>
<dbReference type="InterPro" id="IPR050392">
    <property type="entry name" value="Collagen/C1q_domain"/>
</dbReference>
<dbReference type="AlphaFoldDB" id="W5MH06"/>
<dbReference type="GO" id="GO:0099558">
    <property type="term" value="P:maintenance of synapse structure"/>
    <property type="evidence" value="ECO:0000318"/>
    <property type="project" value="GO_Central"/>
</dbReference>
<evidence type="ECO:0000259" key="5">
    <source>
        <dbReference type="PROSITE" id="PS50871"/>
    </source>
</evidence>
<evidence type="ECO:0000256" key="1">
    <source>
        <dbReference type="ARBA" id="ARBA00004498"/>
    </source>
</evidence>
<name>W5MH06_LEPOC</name>
<keyword evidence="3" id="KW-0272">Extracellular matrix</keyword>
<feature type="signal peptide" evidence="4">
    <location>
        <begin position="1"/>
        <end position="19"/>
    </location>
</feature>
<dbReference type="GeneTree" id="ENSGT00940000163520"/>
<feature type="chain" id="PRO_5004867774" evidence="4">
    <location>
        <begin position="20"/>
        <end position="231"/>
    </location>
</feature>
<dbReference type="GeneID" id="107075689"/>
<dbReference type="EMBL" id="AHAT01018397">
    <property type="status" value="NOT_ANNOTATED_CDS"/>
    <property type="molecule type" value="Genomic_DNA"/>
</dbReference>
<dbReference type="PANTHER" id="PTHR15427:SF33">
    <property type="entry name" value="COLLAGEN IV NC1 DOMAIN-CONTAINING PROTEIN"/>
    <property type="match status" value="1"/>
</dbReference>
<dbReference type="eggNOG" id="ENOG502QU65">
    <property type="taxonomic scope" value="Eukaryota"/>
</dbReference>
<dbReference type="PROSITE" id="PS50871">
    <property type="entry name" value="C1Q"/>
    <property type="match status" value="1"/>
</dbReference>